<proteinExistence type="inferred from homology"/>
<evidence type="ECO:0000313" key="8">
    <source>
        <dbReference type="Proteomes" id="UP000694865"/>
    </source>
</evidence>
<dbReference type="InterPro" id="IPR001253">
    <property type="entry name" value="TIF_eIF-1A"/>
</dbReference>
<keyword evidence="5" id="KW-0396">Initiation factor</keyword>
<dbReference type="Proteomes" id="UP000694865">
    <property type="component" value="Unplaced"/>
</dbReference>
<evidence type="ECO:0000256" key="4">
    <source>
        <dbReference type="ARBA" id="ARBA00031998"/>
    </source>
</evidence>
<evidence type="ECO:0000256" key="1">
    <source>
        <dbReference type="ARBA" id="ARBA00007340"/>
    </source>
</evidence>
<accession>A0ABM0GQQ0</accession>
<dbReference type="GeneID" id="100367924"/>
<feature type="compositionally biased region" description="Acidic residues" evidence="6">
    <location>
        <begin position="160"/>
        <end position="180"/>
    </location>
</feature>
<dbReference type="InterPro" id="IPR012340">
    <property type="entry name" value="NA-bd_OB-fold"/>
</dbReference>
<gene>
    <name evidence="9" type="primary">LOC100367924</name>
</gene>
<dbReference type="RefSeq" id="XP_002735202.1">
    <property type="nucleotide sequence ID" value="XM_002735156.2"/>
</dbReference>
<dbReference type="InterPro" id="IPR039294">
    <property type="entry name" value="EIF1AD"/>
</dbReference>
<evidence type="ECO:0000259" key="7">
    <source>
        <dbReference type="PROSITE" id="PS50832"/>
    </source>
</evidence>
<comment type="similarity">
    <text evidence="1">Belongs to the EIF1AD family.</text>
</comment>
<sequence>MSKATKRKHVFGEVLSEYVLPEDNQRIVKISAPRGNNLHEVEAPGGDKFLVSMPSKFRKNVWIKRGDFVIVDPISEGDKVKGEIAVILYPRQIRYIKQEGKWPVEYMEKSQQEESMPVSTCTVENILGGSEESDRYTSEEEDNDDDLFVNTNRPNIVYESSDDSSEEESDEGLDLEDDYHQEETNDADLKKDNGSTSDEEGGIDK</sequence>
<dbReference type="PROSITE" id="PS50832">
    <property type="entry name" value="S1_IF1_TYPE"/>
    <property type="match status" value="1"/>
</dbReference>
<dbReference type="SMART" id="SM00652">
    <property type="entry name" value="eIF1a"/>
    <property type="match status" value="1"/>
</dbReference>
<feature type="region of interest" description="Disordered" evidence="6">
    <location>
        <begin position="129"/>
        <end position="205"/>
    </location>
</feature>
<evidence type="ECO:0000256" key="5">
    <source>
        <dbReference type="PROSITE-ProRule" id="PRU00181"/>
    </source>
</evidence>
<evidence type="ECO:0000256" key="2">
    <source>
        <dbReference type="ARBA" id="ARBA00020989"/>
    </source>
</evidence>
<name>A0ABM0GQQ0_SACKO</name>
<dbReference type="Gene3D" id="2.40.50.140">
    <property type="entry name" value="Nucleic acid-binding proteins"/>
    <property type="match status" value="1"/>
</dbReference>
<reference evidence="9" key="1">
    <citation type="submission" date="2025-08" db="UniProtKB">
        <authorList>
            <consortium name="RefSeq"/>
        </authorList>
    </citation>
    <scope>IDENTIFICATION</scope>
    <source>
        <tissue evidence="9">Testes</tissue>
    </source>
</reference>
<evidence type="ECO:0000256" key="6">
    <source>
        <dbReference type="SAM" id="MobiDB-lite"/>
    </source>
</evidence>
<evidence type="ECO:0000313" key="9">
    <source>
        <dbReference type="RefSeq" id="XP_002735202.1"/>
    </source>
</evidence>
<feature type="compositionally biased region" description="Basic and acidic residues" evidence="6">
    <location>
        <begin position="181"/>
        <end position="193"/>
    </location>
</feature>
<dbReference type="Pfam" id="PF01176">
    <property type="entry name" value="eIF-1a"/>
    <property type="match status" value="1"/>
</dbReference>
<dbReference type="InterPro" id="IPR006196">
    <property type="entry name" value="RNA-binding_domain_S1_IF1"/>
</dbReference>
<protein>
    <recommendedName>
        <fullName evidence="2">Probable RNA-binding protein EIF1AD</fullName>
    </recommendedName>
    <alternativeName>
        <fullName evidence="4">Eukaryotic translation initiation factor 1A domain-containing protein</fullName>
    </alternativeName>
</protein>
<dbReference type="PANTHER" id="PTHR21641:SF0">
    <property type="entry name" value="RNA-BINDING PROTEIN EIF1AD-RELATED"/>
    <property type="match status" value="1"/>
</dbReference>
<organism evidence="8 9">
    <name type="scientific">Saccoglossus kowalevskii</name>
    <name type="common">Acorn worm</name>
    <dbReference type="NCBI Taxonomy" id="10224"/>
    <lineage>
        <taxon>Eukaryota</taxon>
        <taxon>Metazoa</taxon>
        <taxon>Hemichordata</taxon>
        <taxon>Enteropneusta</taxon>
        <taxon>Harrimaniidae</taxon>
        <taxon>Saccoglossus</taxon>
    </lineage>
</organism>
<dbReference type="SUPFAM" id="SSF50249">
    <property type="entry name" value="Nucleic acid-binding proteins"/>
    <property type="match status" value="1"/>
</dbReference>
<keyword evidence="8" id="KW-1185">Reference proteome</keyword>
<keyword evidence="5" id="KW-0648">Protein biosynthesis</keyword>
<dbReference type="PANTHER" id="PTHR21641">
    <property type="entry name" value="TRANSLATION INITIATION FACTOR-RELATED"/>
    <property type="match status" value="1"/>
</dbReference>
<keyword evidence="3" id="KW-0694">RNA-binding</keyword>
<feature type="domain" description="S1-like" evidence="7">
    <location>
        <begin position="22"/>
        <end position="84"/>
    </location>
</feature>
<evidence type="ECO:0000256" key="3">
    <source>
        <dbReference type="ARBA" id="ARBA00022884"/>
    </source>
</evidence>